<proteinExistence type="predicted"/>
<organism evidence="1 2">
    <name type="scientific">Xenorhabdus koppenhoeferi</name>
    <dbReference type="NCBI Taxonomy" id="351659"/>
    <lineage>
        <taxon>Bacteria</taxon>
        <taxon>Pseudomonadati</taxon>
        <taxon>Pseudomonadota</taxon>
        <taxon>Gammaproteobacteria</taxon>
        <taxon>Enterobacterales</taxon>
        <taxon>Morganellaceae</taxon>
        <taxon>Xenorhabdus</taxon>
    </lineage>
</organism>
<gene>
    <name evidence="1" type="ORF">SAMN05421784_10964</name>
</gene>
<sequence>MGAIMALFGNHGKYFAYNQISNAQNKLQLTQ</sequence>
<name>A0A1I7GQR9_9GAMM</name>
<dbReference type="AlphaFoldDB" id="A0A1I7GQR9"/>
<evidence type="ECO:0000313" key="1">
    <source>
        <dbReference type="EMBL" id="SFU50798.1"/>
    </source>
</evidence>
<reference evidence="2" key="1">
    <citation type="submission" date="2016-10" db="EMBL/GenBank/DDBJ databases">
        <authorList>
            <person name="Varghese N."/>
            <person name="Submissions S."/>
        </authorList>
    </citation>
    <scope>NUCLEOTIDE SEQUENCE [LARGE SCALE GENOMIC DNA]</scope>
    <source>
        <strain evidence="2">DSM 18168</strain>
    </source>
</reference>
<accession>A0A1I7GQR9</accession>
<dbReference type="Proteomes" id="UP000242496">
    <property type="component" value="Unassembled WGS sequence"/>
</dbReference>
<protein>
    <submittedName>
        <fullName evidence="1">Uncharacterized protein</fullName>
    </submittedName>
</protein>
<keyword evidence="2" id="KW-1185">Reference proteome</keyword>
<dbReference type="EMBL" id="FPBJ01000009">
    <property type="protein sequence ID" value="SFU50798.1"/>
    <property type="molecule type" value="Genomic_DNA"/>
</dbReference>
<dbReference type="STRING" id="351659.SAMN05421784_10964"/>
<evidence type="ECO:0000313" key="2">
    <source>
        <dbReference type="Proteomes" id="UP000242496"/>
    </source>
</evidence>